<evidence type="ECO:0000313" key="4">
    <source>
        <dbReference type="Proteomes" id="UP000183410"/>
    </source>
</evidence>
<dbReference type="SUPFAM" id="SSF55383">
    <property type="entry name" value="Copper amine oxidase, domain N"/>
    <property type="match status" value="1"/>
</dbReference>
<dbReference type="Pfam" id="PF07833">
    <property type="entry name" value="Cu_amine_oxidN1"/>
    <property type="match status" value="1"/>
</dbReference>
<dbReference type="EMBL" id="FONN01000002">
    <property type="protein sequence ID" value="SFE38966.1"/>
    <property type="molecule type" value="Genomic_DNA"/>
</dbReference>
<keyword evidence="1" id="KW-0732">Signal</keyword>
<feature type="domain" description="Copper amine oxidase-like N-terminal" evidence="2">
    <location>
        <begin position="47"/>
        <end position="149"/>
    </location>
</feature>
<dbReference type="AlphaFoldDB" id="A0A1I2A572"/>
<dbReference type="InterPro" id="IPR012854">
    <property type="entry name" value="Cu_amine_oxidase-like_N"/>
</dbReference>
<evidence type="ECO:0000256" key="1">
    <source>
        <dbReference type="SAM" id="SignalP"/>
    </source>
</evidence>
<evidence type="ECO:0000259" key="2">
    <source>
        <dbReference type="Pfam" id="PF07833"/>
    </source>
</evidence>
<evidence type="ECO:0000313" key="3">
    <source>
        <dbReference type="EMBL" id="SFE38966.1"/>
    </source>
</evidence>
<accession>A0A1I2A572</accession>
<feature type="chain" id="PRO_5039429144" evidence="1">
    <location>
        <begin position="20"/>
        <end position="365"/>
    </location>
</feature>
<protein>
    <submittedName>
        <fullName evidence="3">Copper amine oxidase N-terminal domain-containing protein</fullName>
    </submittedName>
</protein>
<reference evidence="4" key="1">
    <citation type="submission" date="2016-10" db="EMBL/GenBank/DDBJ databases">
        <authorList>
            <person name="Varghese N."/>
            <person name="Submissions S."/>
        </authorList>
    </citation>
    <scope>NUCLEOTIDE SEQUENCE [LARGE SCALE GENOMIC DNA]</scope>
    <source>
        <strain evidence="4">CGMCC 1.10223</strain>
    </source>
</reference>
<feature type="signal peptide" evidence="1">
    <location>
        <begin position="1"/>
        <end position="19"/>
    </location>
</feature>
<dbReference type="Proteomes" id="UP000183410">
    <property type="component" value="Unassembled WGS sequence"/>
</dbReference>
<sequence length="365" mass="39596">MIATCLAACLAAAPFAGQAEVHAASALLTTEFQIANLTYADHTGTHKLQAPPFLYEQSVMIPLRALSQAMGAKVTWNHKTGTAVIEGQTSGKLTFKPGNNNVYQGSKLVTKLPAPVVMASNTLFVPAKGLAQLLGGQVAWDAANHIVRITHQSSEMDKLTFRYHFDVSAEGWKGGFSDLPVDYNPDIYDLAYKRELIPLQDNTTNYGMKLSGHNRSDDLFMYMTKKVAGLKPNTAYQAKLRIGIYTNYENESFGIGGSPGASVYVKAGILDKEPAPVELKQGNDLYYRMNIDKGEQSEGGAEAAVVGNPIKAEGSKAGYQLVYFDYSHTAMTNDKGELFLLVGTDSGFEGLTTLYYDDITLTLTS</sequence>
<proteinExistence type="predicted"/>
<gene>
    <name evidence="3" type="ORF">SAMN04487969_102295</name>
</gene>
<keyword evidence="4" id="KW-1185">Reference proteome</keyword>
<organism evidence="3 4">
    <name type="scientific">Paenibacillus algorifonticola</name>
    <dbReference type="NCBI Taxonomy" id="684063"/>
    <lineage>
        <taxon>Bacteria</taxon>
        <taxon>Bacillati</taxon>
        <taxon>Bacillota</taxon>
        <taxon>Bacilli</taxon>
        <taxon>Bacillales</taxon>
        <taxon>Paenibacillaceae</taxon>
        <taxon>Paenibacillus</taxon>
    </lineage>
</organism>
<name>A0A1I2A572_9BACL</name>
<dbReference type="Gene3D" id="3.30.457.10">
    <property type="entry name" value="Copper amine oxidase-like, N-terminal domain"/>
    <property type="match status" value="1"/>
</dbReference>
<dbReference type="InterPro" id="IPR036582">
    <property type="entry name" value="Mao_N_sf"/>
</dbReference>